<protein>
    <recommendedName>
        <fullName evidence="6">Haemolysin-type calcium binding-related domain-containing protein</fullName>
    </recommendedName>
</protein>
<dbReference type="PRINTS" id="PR00313">
    <property type="entry name" value="CABNDNGRPT"/>
</dbReference>
<reference evidence="7 8" key="1">
    <citation type="submission" date="2020-09" db="EMBL/GenBank/DDBJ databases">
        <title>Methylomonas albis sp. nov. and Methylomonas fluvii sp. nov.: Two cold-adapted methanotrophs from the River Elbe and an amended description of Methylovulum psychrotolerans strain Eb1.</title>
        <authorList>
            <person name="Bussmann I.K."/>
            <person name="Klings K.-W."/>
            <person name="Warnstedt J."/>
            <person name="Hoppert M."/>
            <person name="Saborowski A."/>
            <person name="Horn F."/>
            <person name="Liebner S."/>
        </authorList>
    </citation>
    <scope>NUCLEOTIDE SEQUENCE [LARGE SCALE GENOMIC DNA]</scope>
    <source>
        <strain evidence="7 8">EbB</strain>
    </source>
</reference>
<dbReference type="PROSITE" id="PS00330">
    <property type="entry name" value="HEMOLYSIN_CALCIUM"/>
    <property type="match status" value="8"/>
</dbReference>
<dbReference type="Proteomes" id="UP000641152">
    <property type="component" value="Unassembled WGS sequence"/>
</dbReference>
<dbReference type="PANTHER" id="PTHR38340:SF1">
    <property type="entry name" value="S-LAYER PROTEIN"/>
    <property type="match status" value="1"/>
</dbReference>
<sequence length="1221" mass="125557">MIRGYEQQRVSAFEAVGDLGRAAEASKSLSRANAAGLVMGLMLIGSKASAAEKAGDHEQAKQIVTNGLVEFAKGAAMFGGAQLAATAIGAILGIPLGAFVGGALAVYGAYEAAKLVPVLWDSIANLFTSATVATPPVRRDPLVFDLDGDGLETAGVNTANPIYFDHDADGVKTATGWVKADDAFLVLDKNANGTIDSGRELFGDAMLKSNGQLAADGFDALRDLDANLDGKVDANDAQFANLRLWRDLNQDGISQANELFTLGSQNIAAINVGSTEHSQVVANGNQLADLGSYVKTDGSSGALGEVSGDLGDINLIQDTFHSQFSDHLNTTGFEALPDMQGAGQVRSLREAATLSPVLAQLLTDFAAAGSAAYNAWADKLTVLEHFNGRTFNTVPAGTTAATINLWSVTQDLLQSSYEALKNSVYQSLVLQTRVKPLLDLISLRVNENGIALDFTEVNAEFDRRAALNPGSAAADLAEFTIMTKDSLKDSGWQGWEKLVEYVNTYPMTPELRSELVLVGVKFDGTSSDDTVVGDAGNNTISGGTGNDTIYGANGDDNLSGGDSEDTLLGGAGDDILSGGNGYDTLAGGLGNDTLYGGYHADTYLFNRGDGADTIQESGTGPETGFWGGAGDKLIFGAGIATADMSFTQVGNDLIMGLGQGDRLTFKDWYVFDGSYGNFPYQVDSFQFADGTVMSATALLNTKGVDMAGTDGNDNVLSGAEIDRIATGLGNDTVNAGAGDDTVNGGAGNDVLNGQDGNDTVDGDGGDDTLSGGNGNDVLLGGQGIDVLNGDAGNDRLEGGDGNDTLNGGDSEDTLLGGAGDDILSGGNGYDTLAGGLGNDTLYGGYHADTYLFNRGDGADTIQESGTGPETGFWGGAGDKLIFGAGIATADMSFTQVGNDLIMGLGQGDRLTFKDWYVFDGSYGNFPYQVDSFQFADGTVMSATALLNTKGVDMAGTDGNDNVLSGAETDRINGGLGNDTVNAGAGDDYLDGGLGIDTLIGGLGNDTYVVDNAGDIVTEGAGAGTDTVISSIDYNLNNVANVENLTLIGSTATNVTGNASNNLLKGNNIANSLAGNAGADTLDGLGGADTLTGGTGNDTYVLGRGYAADTVVENDATAGNTDIAQFLSGITADQLWFQHVGNNLEASIIGTSDKLVLKDWYAGTANHVEQFKTTDGALTLLDSQVENLVSAMAAFAPPAAGQTTLPTNYQTALAPVIAANWH</sequence>
<feature type="transmembrane region" description="Helical" evidence="5">
    <location>
        <begin position="83"/>
        <end position="110"/>
    </location>
</feature>
<evidence type="ECO:0000256" key="5">
    <source>
        <dbReference type="SAM" id="Phobius"/>
    </source>
</evidence>
<evidence type="ECO:0000259" key="6">
    <source>
        <dbReference type="Pfam" id="PF06594"/>
    </source>
</evidence>
<dbReference type="Pfam" id="PF00353">
    <property type="entry name" value="HemolysinCabind"/>
    <property type="match status" value="7"/>
</dbReference>
<evidence type="ECO:0000313" key="8">
    <source>
        <dbReference type="Proteomes" id="UP000641152"/>
    </source>
</evidence>
<feature type="domain" description="Haemolysin-type calcium binding-related" evidence="6">
    <location>
        <begin position="900"/>
        <end position="943"/>
    </location>
</feature>
<name>A0ABR9D977_9GAMM</name>
<evidence type="ECO:0000256" key="1">
    <source>
        <dbReference type="ARBA" id="ARBA00004613"/>
    </source>
</evidence>
<keyword evidence="5" id="KW-1133">Transmembrane helix</keyword>
<organism evidence="7 8">
    <name type="scientific">Methylomonas fluvii</name>
    <dbReference type="NCBI Taxonomy" id="1854564"/>
    <lineage>
        <taxon>Bacteria</taxon>
        <taxon>Pseudomonadati</taxon>
        <taxon>Pseudomonadota</taxon>
        <taxon>Gammaproteobacteria</taxon>
        <taxon>Methylococcales</taxon>
        <taxon>Methylococcaceae</taxon>
        <taxon>Methylomonas</taxon>
    </lineage>
</organism>
<dbReference type="InterPro" id="IPR011049">
    <property type="entry name" value="Serralysin-like_metalloprot_C"/>
</dbReference>
<dbReference type="InterPro" id="IPR010566">
    <property type="entry name" value="Haemolys_ca-bd"/>
</dbReference>
<dbReference type="Pfam" id="PF06594">
    <property type="entry name" value="HCBP_related"/>
    <property type="match status" value="3"/>
</dbReference>
<dbReference type="SUPFAM" id="SSF51120">
    <property type="entry name" value="beta-Roll"/>
    <property type="match status" value="4"/>
</dbReference>
<dbReference type="RefSeq" id="WP_192392525.1">
    <property type="nucleotide sequence ID" value="NZ_CAJHIU010000001.1"/>
</dbReference>
<feature type="region of interest" description="Disordered" evidence="4">
    <location>
        <begin position="789"/>
        <end position="819"/>
    </location>
</feature>
<evidence type="ECO:0000256" key="2">
    <source>
        <dbReference type="ARBA" id="ARBA00022525"/>
    </source>
</evidence>
<dbReference type="InterPro" id="IPR001343">
    <property type="entry name" value="Hemolysn_Ca-bd"/>
</dbReference>
<dbReference type="PANTHER" id="PTHR38340">
    <property type="entry name" value="S-LAYER PROTEIN"/>
    <property type="match status" value="1"/>
</dbReference>
<keyword evidence="3" id="KW-0106">Calcium</keyword>
<keyword evidence="8" id="KW-1185">Reference proteome</keyword>
<keyword evidence="2" id="KW-0964">Secreted</keyword>
<proteinExistence type="predicted"/>
<evidence type="ECO:0000313" key="7">
    <source>
        <dbReference type="EMBL" id="MBD9359667.1"/>
    </source>
</evidence>
<evidence type="ECO:0000256" key="4">
    <source>
        <dbReference type="SAM" id="MobiDB-lite"/>
    </source>
</evidence>
<accession>A0ABR9D977</accession>
<comment type="subcellular location">
    <subcellularLocation>
        <location evidence="1">Secreted</location>
    </subcellularLocation>
</comment>
<dbReference type="Gene3D" id="2.150.10.10">
    <property type="entry name" value="Serralysin-like metalloprotease, C-terminal"/>
    <property type="match status" value="5"/>
</dbReference>
<feature type="region of interest" description="Disordered" evidence="4">
    <location>
        <begin position="736"/>
        <end position="775"/>
    </location>
</feature>
<keyword evidence="5" id="KW-0472">Membrane</keyword>
<dbReference type="InterPro" id="IPR050557">
    <property type="entry name" value="RTX_toxin/Mannuronan_C5-epim"/>
</dbReference>
<gene>
    <name evidence="7" type="ORF">EBB_03710</name>
</gene>
<dbReference type="InterPro" id="IPR018511">
    <property type="entry name" value="Hemolysin-typ_Ca-bd_CS"/>
</dbReference>
<keyword evidence="5" id="KW-0812">Transmembrane</keyword>
<evidence type="ECO:0000256" key="3">
    <source>
        <dbReference type="ARBA" id="ARBA00022837"/>
    </source>
</evidence>
<feature type="domain" description="Haemolysin-type calcium binding-related" evidence="6">
    <location>
        <begin position="653"/>
        <end position="696"/>
    </location>
</feature>
<comment type="caution">
    <text evidence="7">The sequence shown here is derived from an EMBL/GenBank/DDBJ whole genome shotgun (WGS) entry which is preliminary data.</text>
</comment>
<dbReference type="EMBL" id="JACXST010000001">
    <property type="protein sequence ID" value="MBD9359667.1"/>
    <property type="molecule type" value="Genomic_DNA"/>
</dbReference>
<feature type="domain" description="Haemolysin-type calcium binding-related" evidence="6">
    <location>
        <begin position="1142"/>
        <end position="1175"/>
    </location>
</feature>